<evidence type="ECO:0000313" key="6">
    <source>
        <dbReference type="EMBL" id="RDW73962.1"/>
    </source>
</evidence>
<reference evidence="6 7" key="1">
    <citation type="journal article" date="2018" name="IMA Fungus">
        <title>IMA Genome-F 9: Draft genome sequence of Annulohypoxylon stygium, Aspergillus mulundensis, Berkeleyomyces basicola (syn. Thielaviopsis basicola), Ceratocystis smalleyi, two Cercospora beticola strains, Coleophoma cylindrospora, Fusarium fracticaudum, Phialophora cf. hyalina, and Morchella septimelata.</title>
        <authorList>
            <person name="Wingfield B.D."/>
            <person name="Bills G.F."/>
            <person name="Dong Y."/>
            <person name="Huang W."/>
            <person name="Nel W.J."/>
            <person name="Swalarsk-Parry B.S."/>
            <person name="Vaghefi N."/>
            <person name="Wilken P.M."/>
            <person name="An Z."/>
            <person name="de Beer Z.W."/>
            <person name="De Vos L."/>
            <person name="Chen L."/>
            <person name="Duong T.A."/>
            <person name="Gao Y."/>
            <person name="Hammerbacher A."/>
            <person name="Kikkert J.R."/>
            <person name="Li Y."/>
            <person name="Li H."/>
            <person name="Li K."/>
            <person name="Li Q."/>
            <person name="Liu X."/>
            <person name="Ma X."/>
            <person name="Naidoo K."/>
            <person name="Pethybridge S.J."/>
            <person name="Sun J."/>
            <person name="Steenkamp E.T."/>
            <person name="van der Nest M.A."/>
            <person name="van Wyk S."/>
            <person name="Wingfield M.J."/>
            <person name="Xiong C."/>
            <person name="Yue Q."/>
            <person name="Zhang X."/>
        </authorList>
    </citation>
    <scope>NUCLEOTIDE SEQUENCE [LARGE SCALE GENOMIC DNA]</scope>
    <source>
        <strain evidence="6 7">BP5796</strain>
    </source>
</reference>
<dbReference type="Gene3D" id="3.90.1590.10">
    <property type="entry name" value="glutathione-dependent formaldehyde- activating enzyme (gfa)"/>
    <property type="match status" value="2"/>
</dbReference>
<dbReference type="GO" id="GO:0016846">
    <property type="term" value="F:carbon-sulfur lyase activity"/>
    <property type="evidence" value="ECO:0007669"/>
    <property type="project" value="InterPro"/>
</dbReference>
<dbReference type="EMBL" id="PDLN01000010">
    <property type="protein sequence ID" value="RDW73962.1"/>
    <property type="molecule type" value="Genomic_DNA"/>
</dbReference>
<dbReference type="InterPro" id="IPR011057">
    <property type="entry name" value="Mss4-like_sf"/>
</dbReference>
<dbReference type="PROSITE" id="PS51891">
    <property type="entry name" value="CENP_V_GFA"/>
    <property type="match status" value="1"/>
</dbReference>
<gene>
    <name evidence="6" type="ORF">BP5796_07404</name>
</gene>
<organism evidence="6 7">
    <name type="scientific">Coleophoma crateriformis</name>
    <dbReference type="NCBI Taxonomy" id="565419"/>
    <lineage>
        <taxon>Eukaryota</taxon>
        <taxon>Fungi</taxon>
        <taxon>Dikarya</taxon>
        <taxon>Ascomycota</taxon>
        <taxon>Pezizomycotina</taxon>
        <taxon>Leotiomycetes</taxon>
        <taxon>Helotiales</taxon>
        <taxon>Dermateaceae</taxon>
        <taxon>Coleophoma</taxon>
    </lineage>
</organism>
<keyword evidence="3" id="KW-0862">Zinc</keyword>
<dbReference type="OrthoDB" id="5422068at2759"/>
<protein>
    <recommendedName>
        <fullName evidence="5">CENP-V/GFA domain-containing protein</fullName>
    </recommendedName>
</protein>
<evidence type="ECO:0000259" key="5">
    <source>
        <dbReference type="PROSITE" id="PS51891"/>
    </source>
</evidence>
<keyword evidence="4" id="KW-0456">Lyase</keyword>
<sequence length="373" mass="41344">MSQSESEPASTTLTATCQCKNFNIPLIYANNALPLPRSLCLCADCRRISGTSGGISYIPLPPDVQPEVTHLATYKSSARLTRYFCPQCGAHVLAFVHDIGQWRVSTGILDRTEGVVMWLGCKFLEGTRDGGIGVWMREIVDADGKRRELGHVLGQDGPGAQVVDANWRPSPVKRNTDGAWETDRLKAECHCGGVCFYITRPTAESRKAKSTYSDLIVPMPGGAAENPENEPWYLRDNESKYLAGTCACESCRRNLGFEVQTWAFVPRVNVVDASGQPIAPGAAFGTLARYRSKDNVERSFCSVCGATVFWNGDWRLDVVDVSTGLLDENEGVRCEGWLDWWTERVSFKEDAVSKDLIECLENGLKKWGEEQRR</sequence>
<dbReference type="AlphaFoldDB" id="A0A3D8RIT9"/>
<evidence type="ECO:0000256" key="2">
    <source>
        <dbReference type="ARBA" id="ARBA00022723"/>
    </source>
</evidence>
<evidence type="ECO:0000256" key="3">
    <source>
        <dbReference type="ARBA" id="ARBA00022833"/>
    </source>
</evidence>
<dbReference type="Proteomes" id="UP000256328">
    <property type="component" value="Unassembled WGS sequence"/>
</dbReference>
<dbReference type="SUPFAM" id="SSF51316">
    <property type="entry name" value="Mss4-like"/>
    <property type="match status" value="2"/>
</dbReference>
<evidence type="ECO:0000256" key="4">
    <source>
        <dbReference type="ARBA" id="ARBA00023239"/>
    </source>
</evidence>
<dbReference type="PANTHER" id="PTHR33337">
    <property type="entry name" value="GFA DOMAIN-CONTAINING PROTEIN"/>
    <property type="match status" value="1"/>
</dbReference>
<keyword evidence="7" id="KW-1185">Reference proteome</keyword>
<dbReference type="Pfam" id="PF04828">
    <property type="entry name" value="GFA"/>
    <property type="match status" value="2"/>
</dbReference>
<dbReference type="GO" id="GO:0046872">
    <property type="term" value="F:metal ion binding"/>
    <property type="evidence" value="ECO:0007669"/>
    <property type="project" value="UniProtKB-KW"/>
</dbReference>
<dbReference type="InterPro" id="IPR006913">
    <property type="entry name" value="CENP-V/GFA"/>
</dbReference>
<name>A0A3D8RIT9_9HELO</name>
<evidence type="ECO:0000313" key="7">
    <source>
        <dbReference type="Proteomes" id="UP000256328"/>
    </source>
</evidence>
<comment type="similarity">
    <text evidence="1">Belongs to the Gfa family.</text>
</comment>
<feature type="domain" description="CENP-V/GFA" evidence="5">
    <location>
        <begin position="13"/>
        <end position="119"/>
    </location>
</feature>
<comment type="caution">
    <text evidence="6">The sequence shown here is derived from an EMBL/GenBank/DDBJ whole genome shotgun (WGS) entry which is preliminary data.</text>
</comment>
<keyword evidence="2" id="KW-0479">Metal-binding</keyword>
<evidence type="ECO:0000256" key="1">
    <source>
        <dbReference type="ARBA" id="ARBA00005495"/>
    </source>
</evidence>
<dbReference type="PANTHER" id="PTHR33337:SF30">
    <property type="entry name" value="DUF636 DOMAIN PROTEIN (AFU_ORTHOLOGUE AFUA_1G03180)"/>
    <property type="match status" value="1"/>
</dbReference>
<accession>A0A3D8RIT9</accession>
<proteinExistence type="inferred from homology"/>